<organism evidence="1 2">
    <name type="scientific">Pelosinus baikalensis</name>
    <dbReference type="NCBI Taxonomy" id="2892015"/>
    <lineage>
        <taxon>Bacteria</taxon>
        <taxon>Bacillati</taxon>
        <taxon>Bacillota</taxon>
        <taxon>Negativicutes</taxon>
        <taxon>Selenomonadales</taxon>
        <taxon>Sporomusaceae</taxon>
        <taxon>Pelosinus</taxon>
    </lineage>
</organism>
<sequence>MNINFWLQILGDHGRFIFSNLSPEEKDEINRAYSFIATFDQLLDQARKIKAPQQIMEITSTAFQCAKELREFKLHLLSRHLMDQIDLHLPPTPKSYG</sequence>
<gene>
    <name evidence="1" type="ORF">LMF89_22475</name>
</gene>
<evidence type="ECO:0000313" key="1">
    <source>
        <dbReference type="EMBL" id="MCC5468106.1"/>
    </source>
</evidence>
<accession>A0ABS8HY63</accession>
<dbReference type="EMBL" id="JAJHJB010000049">
    <property type="protein sequence ID" value="MCC5468106.1"/>
    <property type="molecule type" value="Genomic_DNA"/>
</dbReference>
<dbReference type="RefSeq" id="WP_369412684.1">
    <property type="nucleotide sequence ID" value="NZ_JAJHJB010000049.1"/>
</dbReference>
<proteinExistence type="predicted"/>
<protein>
    <submittedName>
        <fullName evidence="1">DUF2935 domain-containing protein</fullName>
    </submittedName>
</protein>
<evidence type="ECO:0000313" key="2">
    <source>
        <dbReference type="Proteomes" id="UP001165492"/>
    </source>
</evidence>
<reference evidence="1" key="1">
    <citation type="submission" date="2021-11" db="EMBL/GenBank/DDBJ databases">
        <title>Description of a new species Pelosinus isolated from the bottom sediments of Lake Baikal.</title>
        <authorList>
            <person name="Zakharyuk A."/>
        </authorList>
    </citation>
    <scope>NUCLEOTIDE SEQUENCE</scope>
    <source>
        <strain evidence="1">Bkl1</strain>
    </source>
</reference>
<dbReference type="InterPro" id="IPR021328">
    <property type="entry name" value="CotB-like"/>
</dbReference>
<comment type="caution">
    <text evidence="1">The sequence shown here is derived from an EMBL/GenBank/DDBJ whole genome shotgun (WGS) entry which is preliminary data.</text>
</comment>
<dbReference type="Proteomes" id="UP001165492">
    <property type="component" value="Unassembled WGS sequence"/>
</dbReference>
<keyword evidence="2" id="KW-1185">Reference proteome</keyword>
<dbReference type="Gene3D" id="1.20.1260.120">
    <property type="entry name" value="Protein of unknown function DUF2935"/>
    <property type="match status" value="1"/>
</dbReference>
<dbReference type="Pfam" id="PF11155">
    <property type="entry name" value="DUF2935"/>
    <property type="match status" value="1"/>
</dbReference>
<dbReference type="SUPFAM" id="SSF158430">
    <property type="entry name" value="Bacillus cereus metalloprotein-like"/>
    <property type="match status" value="1"/>
</dbReference>
<name>A0ABS8HY63_9FIRM</name>